<dbReference type="AlphaFoldDB" id="A0A0E3UVP8"/>
<dbReference type="EMBL" id="CP009621">
    <property type="protein sequence ID" value="AKD02036.1"/>
    <property type="molecule type" value="Genomic_DNA"/>
</dbReference>
<evidence type="ECO:0000313" key="1">
    <source>
        <dbReference type="EMBL" id="AKD02036.1"/>
    </source>
</evidence>
<reference evidence="1 2" key="1">
    <citation type="journal article" date="2015" name="Sci. Rep.">
        <title>Unraveling adaptation of Pontibacter korlensis to radiation and infertility in desert through complete genome and comparative transcriptomic analysis.</title>
        <authorList>
            <person name="Dai J."/>
            <person name="Dai W."/>
            <person name="Qiu C."/>
            <person name="Yang Z."/>
            <person name="Zhang Y."/>
            <person name="Zhou M."/>
            <person name="Zhang L."/>
            <person name="Fang C."/>
            <person name="Gao Q."/>
            <person name="Yang Q."/>
            <person name="Li X."/>
            <person name="Wang Z."/>
            <person name="Wang Z."/>
            <person name="Jia Z."/>
            <person name="Chen X."/>
        </authorList>
    </citation>
    <scope>NUCLEOTIDE SEQUENCE [LARGE SCALE GENOMIC DNA]</scope>
    <source>
        <strain evidence="1 2">X14-1T</strain>
    </source>
</reference>
<dbReference type="PATRIC" id="fig|400092.3.peg.316"/>
<sequence length="163" mass="17004">MIRVFFLRAVDLGQVAEVEAGQLQVLPRQGGLALGAELAEDAAVPLQGRVDLLHAPLTLALLLGGVVGQVAALVGAVPLVAPAHDAGAALGACSGLAQNRIRVTTRVYPGSNTDTVLKGFTFRGSNRLIILMAYPSQLPVLYLNPLEQAGTYSCSFAISRSTR</sequence>
<name>A0A0E3UVP8_9BACT</name>
<dbReference type="Proteomes" id="UP000033109">
    <property type="component" value="Chromosome"/>
</dbReference>
<evidence type="ECO:0000313" key="2">
    <source>
        <dbReference type="Proteomes" id="UP000033109"/>
    </source>
</evidence>
<protein>
    <submittedName>
        <fullName evidence="1">Uncharacterized protein</fullName>
    </submittedName>
</protein>
<dbReference type="KEGG" id="pko:PKOR_01400"/>
<accession>A0A0E3UVP8</accession>
<organism evidence="1 2">
    <name type="scientific">Pontibacter korlensis</name>
    <dbReference type="NCBI Taxonomy" id="400092"/>
    <lineage>
        <taxon>Bacteria</taxon>
        <taxon>Pseudomonadati</taxon>
        <taxon>Bacteroidota</taxon>
        <taxon>Cytophagia</taxon>
        <taxon>Cytophagales</taxon>
        <taxon>Hymenobacteraceae</taxon>
        <taxon>Pontibacter</taxon>
    </lineage>
</organism>
<dbReference type="HOGENOM" id="CLU_1625559_0_0_10"/>
<proteinExistence type="predicted"/>
<gene>
    <name evidence="1" type="ORF">PKOR_01400</name>
</gene>
<keyword evidence="2" id="KW-1185">Reference proteome</keyword>